<gene>
    <name evidence="2" type="ORF">GPM918_LOCUS10750</name>
    <name evidence="3" type="ORF">SRO942_LOCUS10753</name>
</gene>
<keyword evidence="1" id="KW-0812">Transmembrane</keyword>
<evidence type="ECO:0000313" key="2">
    <source>
        <dbReference type="EMBL" id="CAF0941781.1"/>
    </source>
</evidence>
<dbReference type="Proteomes" id="UP000663829">
    <property type="component" value="Unassembled WGS sequence"/>
</dbReference>
<dbReference type="EMBL" id="CAJOBC010002151">
    <property type="protein sequence ID" value="CAF3718269.1"/>
    <property type="molecule type" value="Genomic_DNA"/>
</dbReference>
<protein>
    <submittedName>
        <fullName evidence="2">Uncharacterized protein</fullName>
    </submittedName>
</protein>
<evidence type="ECO:0000256" key="1">
    <source>
        <dbReference type="SAM" id="Phobius"/>
    </source>
</evidence>
<proteinExistence type="predicted"/>
<organism evidence="2 4">
    <name type="scientific">Didymodactylos carnosus</name>
    <dbReference type="NCBI Taxonomy" id="1234261"/>
    <lineage>
        <taxon>Eukaryota</taxon>
        <taxon>Metazoa</taxon>
        <taxon>Spiralia</taxon>
        <taxon>Gnathifera</taxon>
        <taxon>Rotifera</taxon>
        <taxon>Eurotatoria</taxon>
        <taxon>Bdelloidea</taxon>
        <taxon>Philodinida</taxon>
        <taxon>Philodinidae</taxon>
        <taxon>Didymodactylos</taxon>
    </lineage>
</organism>
<dbReference type="Proteomes" id="UP000681722">
    <property type="component" value="Unassembled WGS sequence"/>
</dbReference>
<dbReference type="OrthoDB" id="9991620at2759"/>
<dbReference type="EMBL" id="CAJNOQ010002150">
    <property type="protein sequence ID" value="CAF0941781.1"/>
    <property type="molecule type" value="Genomic_DNA"/>
</dbReference>
<reference evidence="2" key="1">
    <citation type="submission" date="2021-02" db="EMBL/GenBank/DDBJ databases">
        <authorList>
            <person name="Nowell W R."/>
        </authorList>
    </citation>
    <scope>NUCLEOTIDE SEQUENCE</scope>
</reference>
<dbReference type="AlphaFoldDB" id="A0A814CGH8"/>
<accession>A0A814CGH8</accession>
<feature type="transmembrane region" description="Helical" evidence="1">
    <location>
        <begin position="285"/>
        <end position="308"/>
    </location>
</feature>
<sequence length="432" mass="50294">CTNLTIIYLSNCYFNPQTYQNGVKSRILDITVARVMNPNEDIDKYAVVHSTPPYYVRMALDIICSSMPSQLWSSLELSPTLNGEFVRTELNNILFFKKQTYLSSLYLLSGTFFVRNLTKVDCQTNIQYRTNTNEIFKINIQLESNYNDTCNAAQNSCYPTQNYLCDEYTKRCTCRPPLLLYQTWCVDYINITNCTYYSHRCIRWCEMNDNADCICPQQGTIKKQITSVNNSSQIQFLYYCEILPDQHCQPFNTIRRCPLNQQCINAYCTTKSTVKSHPTISSIELILIVLLIAATLTIIALVIVFYLFNQYRHRKQKHLSPSLIQYAVSTRRKNQNLQNYPQKIYSLPNSISRIAYNKTMDHESIYDNHQNIYGAFRNNVQVTRITGETTQNQLLRKKSFSNMIYEDNNHSDDLNYQPYAVFLQEGTTAIFA</sequence>
<keyword evidence="4" id="KW-1185">Reference proteome</keyword>
<evidence type="ECO:0000313" key="3">
    <source>
        <dbReference type="EMBL" id="CAF3718269.1"/>
    </source>
</evidence>
<name>A0A814CGH8_9BILA</name>
<comment type="caution">
    <text evidence="2">The sequence shown here is derived from an EMBL/GenBank/DDBJ whole genome shotgun (WGS) entry which is preliminary data.</text>
</comment>
<keyword evidence="1" id="KW-1133">Transmembrane helix</keyword>
<keyword evidence="1" id="KW-0472">Membrane</keyword>
<evidence type="ECO:0000313" key="4">
    <source>
        <dbReference type="Proteomes" id="UP000663829"/>
    </source>
</evidence>
<feature type="non-terminal residue" evidence="2">
    <location>
        <position position="1"/>
    </location>
</feature>